<dbReference type="InterPro" id="IPR017871">
    <property type="entry name" value="ABC_transporter-like_CS"/>
</dbReference>
<dbReference type="SUPFAM" id="SSF52540">
    <property type="entry name" value="P-loop containing nucleoside triphosphate hydrolases"/>
    <property type="match status" value="1"/>
</dbReference>
<comment type="function">
    <text evidence="5">Part of the ABC transporter complex HmuTUV involved in hemin import. Responsible for energy coupling to the transport system.</text>
</comment>
<dbReference type="Pfam" id="PF00005">
    <property type="entry name" value="ABC_tran"/>
    <property type="match status" value="1"/>
</dbReference>
<dbReference type="STRING" id="54.SAMN02745121_06042"/>
<evidence type="ECO:0000256" key="1">
    <source>
        <dbReference type="ARBA" id="ARBA00022448"/>
    </source>
</evidence>
<dbReference type="EMBL" id="FOMX01000022">
    <property type="protein sequence ID" value="SFE91032.1"/>
    <property type="molecule type" value="Genomic_DNA"/>
</dbReference>
<evidence type="ECO:0000256" key="5">
    <source>
        <dbReference type="ARBA" id="ARBA00037066"/>
    </source>
</evidence>
<accession>A0A1I2EDL2</accession>
<sequence length="257" mass="27236">MTEAPALAARGLTCLLADRVLYDALDLDLRRGRICVVAGPNGAGKSTLLRTLAGLDRPQAGHVELLGDRLADLSPAARARRLAYLPQHCPVEPDLHVREVVLLGRLPNLPRFGPPRAADAEAAAAALARLGLGPFAERPIGRLSGGERQRVMLARMLAAEAAVVILDEPAAGLDIGHALGLYRHLRALAREGVAVLVAEHDLDLARRHADDAVLLAAGRARVGACRDVFSPEHLGAAFGVVAHERDGRLFFEALPAP</sequence>
<dbReference type="InterPro" id="IPR003439">
    <property type="entry name" value="ABC_transporter-like_ATP-bd"/>
</dbReference>
<dbReference type="PANTHER" id="PTHR42794">
    <property type="entry name" value="HEMIN IMPORT ATP-BINDING PROTEIN HMUV"/>
    <property type="match status" value="1"/>
</dbReference>
<evidence type="ECO:0000259" key="6">
    <source>
        <dbReference type="PROSITE" id="PS50893"/>
    </source>
</evidence>
<dbReference type="RefSeq" id="WP_170136374.1">
    <property type="nucleotide sequence ID" value="NZ_FOMX01000022.1"/>
</dbReference>
<organism evidence="7 8">
    <name type="scientific">Nannocystis exedens</name>
    <dbReference type="NCBI Taxonomy" id="54"/>
    <lineage>
        <taxon>Bacteria</taxon>
        <taxon>Pseudomonadati</taxon>
        <taxon>Myxococcota</taxon>
        <taxon>Polyangia</taxon>
        <taxon>Nannocystales</taxon>
        <taxon>Nannocystaceae</taxon>
        <taxon>Nannocystis</taxon>
    </lineage>
</organism>
<dbReference type="GO" id="GO:0005524">
    <property type="term" value="F:ATP binding"/>
    <property type="evidence" value="ECO:0007669"/>
    <property type="project" value="UniProtKB-KW"/>
</dbReference>
<dbReference type="GO" id="GO:0016887">
    <property type="term" value="F:ATP hydrolysis activity"/>
    <property type="evidence" value="ECO:0007669"/>
    <property type="project" value="InterPro"/>
</dbReference>
<keyword evidence="1" id="KW-0813">Transport</keyword>
<protein>
    <submittedName>
        <fullName evidence="7">Iron complex transport system ATP-binding protein</fullName>
    </submittedName>
</protein>
<keyword evidence="3 7" id="KW-0067">ATP-binding</keyword>
<evidence type="ECO:0000313" key="8">
    <source>
        <dbReference type="Proteomes" id="UP000199400"/>
    </source>
</evidence>
<dbReference type="Proteomes" id="UP000199400">
    <property type="component" value="Unassembled WGS sequence"/>
</dbReference>
<evidence type="ECO:0000256" key="4">
    <source>
        <dbReference type="ARBA" id="ARBA00022967"/>
    </source>
</evidence>
<dbReference type="PROSITE" id="PS50893">
    <property type="entry name" value="ABC_TRANSPORTER_2"/>
    <property type="match status" value="1"/>
</dbReference>
<evidence type="ECO:0000313" key="7">
    <source>
        <dbReference type="EMBL" id="SFE91032.1"/>
    </source>
</evidence>
<dbReference type="CDD" id="cd03214">
    <property type="entry name" value="ABC_Iron-Siderophores_B12_Hemin"/>
    <property type="match status" value="1"/>
</dbReference>
<dbReference type="PROSITE" id="PS00211">
    <property type="entry name" value="ABC_TRANSPORTER_1"/>
    <property type="match status" value="1"/>
</dbReference>
<dbReference type="AlphaFoldDB" id="A0A1I2EDL2"/>
<proteinExistence type="predicted"/>
<dbReference type="PANTHER" id="PTHR42794:SF1">
    <property type="entry name" value="HEMIN IMPORT ATP-BINDING PROTEIN HMUV"/>
    <property type="match status" value="1"/>
</dbReference>
<name>A0A1I2EDL2_9BACT</name>
<dbReference type="SMART" id="SM00382">
    <property type="entry name" value="AAA"/>
    <property type="match status" value="1"/>
</dbReference>
<gene>
    <name evidence="7" type="ORF">SAMN02745121_06042</name>
</gene>
<evidence type="ECO:0000256" key="3">
    <source>
        <dbReference type="ARBA" id="ARBA00022840"/>
    </source>
</evidence>
<dbReference type="InterPro" id="IPR003593">
    <property type="entry name" value="AAA+_ATPase"/>
</dbReference>
<keyword evidence="2" id="KW-0547">Nucleotide-binding</keyword>
<keyword evidence="8" id="KW-1185">Reference proteome</keyword>
<dbReference type="Gene3D" id="3.40.50.300">
    <property type="entry name" value="P-loop containing nucleotide triphosphate hydrolases"/>
    <property type="match status" value="1"/>
</dbReference>
<reference evidence="8" key="1">
    <citation type="submission" date="2016-10" db="EMBL/GenBank/DDBJ databases">
        <authorList>
            <person name="Varghese N."/>
            <person name="Submissions S."/>
        </authorList>
    </citation>
    <scope>NUCLEOTIDE SEQUENCE [LARGE SCALE GENOMIC DNA]</scope>
    <source>
        <strain evidence="8">ATCC 25963</strain>
    </source>
</reference>
<evidence type="ECO:0000256" key="2">
    <source>
        <dbReference type="ARBA" id="ARBA00022741"/>
    </source>
</evidence>
<dbReference type="InterPro" id="IPR027417">
    <property type="entry name" value="P-loop_NTPase"/>
</dbReference>
<keyword evidence="4" id="KW-1278">Translocase</keyword>
<feature type="domain" description="ABC transporter" evidence="6">
    <location>
        <begin position="7"/>
        <end position="242"/>
    </location>
</feature>